<dbReference type="GO" id="GO:0005524">
    <property type="term" value="F:ATP binding"/>
    <property type="evidence" value="ECO:0007669"/>
    <property type="project" value="UniProtKB-KW"/>
</dbReference>
<dbReference type="PROSITE" id="PS00108">
    <property type="entry name" value="PROTEIN_KINASE_ST"/>
    <property type="match status" value="1"/>
</dbReference>
<organism evidence="5 6">
    <name type="scientific">Melipona quadrifasciata</name>
    <dbReference type="NCBI Taxonomy" id="166423"/>
    <lineage>
        <taxon>Eukaryota</taxon>
        <taxon>Metazoa</taxon>
        <taxon>Ecdysozoa</taxon>
        <taxon>Arthropoda</taxon>
        <taxon>Hexapoda</taxon>
        <taxon>Insecta</taxon>
        <taxon>Pterygota</taxon>
        <taxon>Neoptera</taxon>
        <taxon>Endopterygota</taxon>
        <taxon>Hymenoptera</taxon>
        <taxon>Apocrita</taxon>
        <taxon>Aculeata</taxon>
        <taxon>Apoidea</taxon>
        <taxon>Anthophila</taxon>
        <taxon>Apidae</taxon>
        <taxon>Melipona</taxon>
    </lineage>
</organism>
<keyword evidence="5" id="KW-0418">Kinase</keyword>
<protein>
    <submittedName>
        <fullName evidence="5">Serine/threonine-protein kinase NLK</fullName>
    </submittedName>
</protein>
<dbReference type="InterPro" id="IPR008271">
    <property type="entry name" value="Ser/Thr_kinase_AS"/>
</dbReference>
<dbReference type="PROSITE" id="PS50011">
    <property type="entry name" value="PROTEIN_KINASE_DOM"/>
    <property type="match status" value="1"/>
</dbReference>
<dbReference type="InterPro" id="IPR000719">
    <property type="entry name" value="Prot_kinase_dom"/>
</dbReference>
<dbReference type="EMBL" id="KQ435922">
    <property type="protein sequence ID" value="KOX68492.1"/>
    <property type="molecule type" value="Genomic_DNA"/>
</dbReference>
<proteinExistence type="predicted"/>
<gene>
    <name evidence="5" type="ORF">WN51_03978</name>
</gene>
<dbReference type="PANTHER" id="PTHR24055">
    <property type="entry name" value="MITOGEN-ACTIVATED PROTEIN KINASE"/>
    <property type="match status" value="1"/>
</dbReference>
<reference evidence="5 6" key="1">
    <citation type="submission" date="2015-07" db="EMBL/GenBank/DDBJ databases">
        <title>The genome of Melipona quadrifasciata.</title>
        <authorList>
            <person name="Pan H."/>
            <person name="Kapheim K."/>
        </authorList>
    </citation>
    <scope>NUCLEOTIDE SEQUENCE [LARGE SCALE GENOMIC DNA]</scope>
    <source>
        <strain evidence="5">0111107301</strain>
        <tissue evidence="5">Whole body</tissue>
    </source>
</reference>
<evidence type="ECO:0000256" key="2">
    <source>
        <dbReference type="ARBA" id="ARBA00022840"/>
    </source>
</evidence>
<name>A0A0N0BC50_9HYME</name>
<sequence>MEGGREAGMTRVGEGARETRGCNKSRNIGVPDECAVSHAAFRPRLFSPRNKTRVEFKISFRDCGICLDLRSNLYYVNFGFDFCRNMHRAENRCGASPNFEGSVGLKYLHSARILHRDIKPGNLLVNSNCVLKICDFGLARVEEPDQNKHMTQEVVTQYYRAPEILMGARHYTAAVDVWSVGCIFGELLRRRILFQAQSPVQQLELITELLGTPTLEDMRFACEGARSHMLRRAPKPPSLTALYTLSSQATHEAVHLLCQMLVFDPLQQLSKLPFITIMTIVINSFIALLPSDKRITVVDALAHPYLDEGRLRYHSCMCTCCYTTSGGLRQYTGDFEPATSHPFDDLWERKLTTVQQVKEEMHKFIAEQLNTSRVPLCINPQSAAFKSFARDRLELWSNNTVISKAVNIEILFMDKIYIRRRRDDVKIFSRQDSLGIARIPIEQRDDDDDDDDDDGGLNFNSNKSTHCRRITWQAPSELGALGGLEKKELKGDRKGRHRGLDCEKSSSPMKNGRLRFARYRPEIEESFETWKFLGFGICQLEKHCVSCNVTIDSINGVIELQMAVLMAMSIHIRTYLVTDEIYDTRIGEQTSRHWSHSTGITPAKNSFDKKSKNLKSLCSSLQEHENDVMRRSHYGVTKITNTKIQICNIYLYFEHSDTKNEIHDLSINILLSLARTTATRCGVDLKDQ</sequence>
<evidence type="ECO:0000313" key="6">
    <source>
        <dbReference type="Proteomes" id="UP000053105"/>
    </source>
</evidence>
<feature type="region of interest" description="Disordered" evidence="3">
    <location>
        <begin position="1"/>
        <end position="20"/>
    </location>
</feature>
<feature type="region of interest" description="Disordered" evidence="3">
    <location>
        <begin position="439"/>
        <end position="460"/>
    </location>
</feature>
<keyword evidence="2" id="KW-0067">ATP-binding</keyword>
<dbReference type="AlphaFoldDB" id="A0A0N0BC50"/>
<feature type="compositionally biased region" description="Acidic residues" evidence="3">
    <location>
        <begin position="444"/>
        <end position="455"/>
    </location>
</feature>
<dbReference type="InterPro" id="IPR011009">
    <property type="entry name" value="Kinase-like_dom_sf"/>
</dbReference>
<evidence type="ECO:0000259" key="4">
    <source>
        <dbReference type="PROSITE" id="PS50011"/>
    </source>
</evidence>
<dbReference type="STRING" id="166423.A0A0N0BC50"/>
<keyword evidence="1" id="KW-0547">Nucleotide-binding</keyword>
<dbReference type="FunFam" id="1.10.510.10:FF:002455">
    <property type="match status" value="1"/>
</dbReference>
<accession>A0A0N0BC50</accession>
<evidence type="ECO:0000256" key="3">
    <source>
        <dbReference type="SAM" id="MobiDB-lite"/>
    </source>
</evidence>
<dbReference type="OrthoDB" id="192887at2759"/>
<dbReference type="Proteomes" id="UP000053105">
    <property type="component" value="Unassembled WGS sequence"/>
</dbReference>
<evidence type="ECO:0000256" key="1">
    <source>
        <dbReference type="ARBA" id="ARBA00022741"/>
    </source>
</evidence>
<dbReference type="InterPro" id="IPR050117">
    <property type="entry name" value="MAPK"/>
</dbReference>
<dbReference type="SMART" id="SM00220">
    <property type="entry name" value="S_TKc"/>
    <property type="match status" value="1"/>
</dbReference>
<keyword evidence="5" id="KW-0808">Transferase</keyword>
<feature type="domain" description="Protein kinase" evidence="4">
    <location>
        <begin position="1"/>
        <end position="286"/>
    </location>
</feature>
<dbReference type="Pfam" id="PF00069">
    <property type="entry name" value="Pkinase"/>
    <property type="match status" value="1"/>
</dbReference>
<dbReference type="GO" id="GO:0004672">
    <property type="term" value="F:protein kinase activity"/>
    <property type="evidence" value="ECO:0007669"/>
    <property type="project" value="InterPro"/>
</dbReference>
<evidence type="ECO:0000313" key="5">
    <source>
        <dbReference type="EMBL" id="KOX68492.1"/>
    </source>
</evidence>
<keyword evidence="6" id="KW-1185">Reference proteome</keyword>
<dbReference type="Gene3D" id="1.10.510.10">
    <property type="entry name" value="Transferase(Phosphotransferase) domain 1"/>
    <property type="match status" value="1"/>
</dbReference>
<dbReference type="SUPFAM" id="SSF56112">
    <property type="entry name" value="Protein kinase-like (PK-like)"/>
    <property type="match status" value="1"/>
</dbReference>